<reference evidence="2" key="1">
    <citation type="submission" date="2017-01" db="EMBL/GenBank/DDBJ databases">
        <authorList>
            <person name="Varghese N."/>
            <person name="Submissions S."/>
        </authorList>
    </citation>
    <scope>NUCLEOTIDE SEQUENCE [LARGE SCALE GENOMIC DNA]</scope>
    <source>
        <strain evidence="2">LP100</strain>
    </source>
</reference>
<dbReference type="EMBL" id="FTPP01000002">
    <property type="protein sequence ID" value="SIT90453.1"/>
    <property type="molecule type" value="Genomic_DNA"/>
</dbReference>
<proteinExistence type="predicted"/>
<evidence type="ECO:0008006" key="3">
    <source>
        <dbReference type="Google" id="ProtNLM"/>
    </source>
</evidence>
<name>A0A1R3XGL6_9BACT</name>
<keyword evidence="2" id="KW-1185">Reference proteome</keyword>
<gene>
    <name evidence="1" type="ORF">SAMN05444128_2296</name>
</gene>
<dbReference type="Proteomes" id="UP000187181">
    <property type="component" value="Unassembled WGS sequence"/>
</dbReference>
<protein>
    <recommendedName>
        <fullName evidence="3">Outer membrane protein beta-barrel domain-containing protein</fullName>
    </recommendedName>
</protein>
<dbReference type="RefSeq" id="WP_076668964.1">
    <property type="nucleotide sequence ID" value="NZ_FTPP01000002.1"/>
</dbReference>
<sequence>MQRSLPVLFLLIILLLFSGVSRAQEQPIYKNAFTVKFFGLSMHLRQTPYPELFKNRLDRKGIAVLNFGGIVGYDRFVVRDVISVRVEQGLYSDCASSLAGFTHLGWRGQIFRTGRHSLNGGFGPTLVYRRDWNRLPGYEDDGYFSRSGDWQYKFYWYGGEFEYNYQLKGQYDLSLNLVPGIPELVSFGAGFRKRF</sequence>
<accession>A0A1R3XGL6</accession>
<evidence type="ECO:0000313" key="2">
    <source>
        <dbReference type="Proteomes" id="UP000187181"/>
    </source>
</evidence>
<evidence type="ECO:0000313" key="1">
    <source>
        <dbReference type="EMBL" id="SIT90453.1"/>
    </source>
</evidence>
<dbReference type="OrthoDB" id="1014067at2"/>
<dbReference type="AlphaFoldDB" id="A0A1R3XGL6"/>
<dbReference type="STRING" id="1317125.SAMN05444128_2296"/>
<organism evidence="1 2">
    <name type="scientific">Pontibacter indicus</name>
    <dbReference type="NCBI Taxonomy" id="1317125"/>
    <lineage>
        <taxon>Bacteria</taxon>
        <taxon>Pseudomonadati</taxon>
        <taxon>Bacteroidota</taxon>
        <taxon>Cytophagia</taxon>
        <taxon>Cytophagales</taxon>
        <taxon>Hymenobacteraceae</taxon>
        <taxon>Pontibacter</taxon>
    </lineage>
</organism>